<feature type="compositionally biased region" description="Basic and acidic residues" evidence="1">
    <location>
        <begin position="213"/>
        <end position="222"/>
    </location>
</feature>
<gene>
    <name evidence="2" type="ORF">NP493_335g01042</name>
</gene>
<sequence>MTSLSSHTAINKCKKNRATKHSVNTARTQHQQKQDKDYESQHKEQQPHYNERRATGRDRLIHIPGQYNQQTWRHSRRHQSKDTESKSCIHHVEKNLRAKQIKTNTQNENIQFKCQGSFTLWIGDMAKYKKTLKRIQTFINKCLRRILHLKWTDKISNTTLWKMTKQLPIENEIKKRKMRWIGQHRKPPNTITRQAITWNPPGKRRRGRPRNTWQRDTEKETKEMGYTRREMEKMATDRKRWRSLVDGLCSQRAITHK</sequence>
<name>A0AAD9NWA5_RIDPI</name>
<proteinExistence type="predicted"/>
<organism evidence="2 3">
    <name type="scientific">Ridgeia piscesae</name>
    <name type="common">Tubeworm</name>
    <dbReference type="NCBI Taxonomy" id="27915"/>
    <lineage>
        <taxon>Eukaryota</taxon>
        <taxon>Metazoa</taxon>
        <taxon>Spiralia</taxon>
        <taxon>Lophotrochozoa</taxon>
        <taxon>Annelida</taxon>
        <taxon>Polychaeta</taxon>
        <taxon>Sedentaria</taxon>
        <taxon>Canalipalpata</taxon>
        <taxon>Sabellida</taxon>
        <taxon>Siboglinidae</taxon>
        <taxon>Ridgeia</taxon>
    </lineage>
</organism>
<protein>
    <submittedName>
        <fullName evidence="2">Uncharacterized protein</fullName>
    </submittedName>
</protein>
<keyword evidence="3" id="KW-1185">Reference proteome</keyword>
<feature type="region of interest" description="Disordered" evidence="1">
    <location>
        <begin position="1"/>
        <end position="89"/>
    </location>
</feature>
<evidence type="ECO:0000313" key="2">
    <source>
        <dbReference type="EMBL" id="KAK2182799.1"/>
    </source>
</evidence>
<comment type="caution">
    <text evidence="2">The sequence shown here is derived from an EMBL/GenBank/DDBJ whole genome shotgun (WGS) entry which is preliminary data.</text>
</comment>
<evidence type="ECO:0000313" key="3">
    <source>
        <dbReference type="Proteomes" id="UP001209878"/>
    </source>
</evidence>
<dbReference type="AlphaFoldDB" id="A0AAD9NWA5"/>
<feature type="compositionally biased region" description="Polar residues" evidence="1">
    <location>
        <begin position="21"/>
        <end position="31"/>
    </location>
</feature>
<reference evidence="2" key="1">
    <citation type="journal article" date="2023" name="Mol. Biol. Evol.">
        <title>Third-Generation Sequencing Reveals the Adaptive Role of the Epigenome in Three Deep-Sea Polychaetes.</title>
        <authorList>
            <person name="Perez M."/>
            <person name="Aroh O."/>
            <person name="Sun Y."/>
            <person name="Lan Y."/>
            <person name="Juniper S.K."/>
            <person name="Young C.R."/>
            <person name="Angers B."/>
            <person name="Qian P.Y."/>
        </authorList>
    </citation>
    <scope>NUCLEOTIDE SEQUENCE</scope>
    <source>
        <strain evidence="2">R07B-5</strain>
    </source>
</reference>
<dbReference type="Proteomes" id="UP001209878">
    <property type="component" value="Unassembled WGS sequence"/>
</dbReference>
<dbReference type="EMBL" id="JAODUO010000335">
    <property type="protein sequence ID" value="KAK2182799.1"/>
    <property type="molecule type" value="Genomic_DNA"/>
</dbReference>
<feature type="compositionally biased region" description="Basic and acidic residues" evidence="1">
    <location>
        <begin position="32"/>
        <end position="61"/>
    </location>
</feature>
<accession>A0AAD9NWA5</accession>
<feature type="compositionally biased region" description="Basic and acidic residues" evidence="1">
    <location>
        <begin position="80"/>
        <end position="89"/>
    </location>
</feature>
<evidence type="ECO:0000256" key="1">
    <source>
        <dbReference type="SAM" id="MobiDB-lite"/>
    </source>
</evidence>
<feature type="region of interest" description="Disordered" evidence="1">
    <location>
        <begin position="199"/>
        <end position="222"/>
    </location>
</feature>